<sequence length="58" mass="6264">PLDCHSATRPVLFHCSSVAHQLPIVSIHDTAQRALRTSSSAPLPTMCSQALLRSARRA</sequence>
<gene>
    <name evidence="1" type="ORF">TorRG33x02_081790</name>
</gene>
<name>A0A2P5FDQ0_TREOI</name>
<organism evidence="1 2">
    <name type="scientific">Trema orientale</name>
    <name type="common">Charcoal tree</name>
    <name type="synonym">Celtis orientalis</name>
    <dbReference type="NCBI Taxonomy" id="63057"/>
    <lineage>
        <taxon>Eukaryota</taxon>
        <taxon>Viridiplantae</taxon>
        <taxon>Streptophyta</taxon>
        <taxon>Embryophyta</taxon>
        <taxon>Tracheophyta</taxon>
        <taxon>Spermatophyta</taxon>
        <taxon>Magnoliopsida</taxon>
        <taxon>eudicotyledons</taxon>
        <taxon>Gunneridae</taxon>
        <taxon>Pentapetalae</taxon>
        <taxon>rosids</taxon>
        <taxon>fabids</taxon>
        <taxon>Rosales</taxon>
        <taxon>Cannabaceae</taxon>
        <taxon>Trema</taxon>
    </lineage>
</organism>
<keyword evidence="2" id="KW-1185">Reference proteome</keyword>
<dbReference type="Proteomes" id="UP000237000">
    <property type="component" value="Unassembled WGS sequence"/>
</dbReference>
<protein>
    <submittedName>
        <fullName evidence="1">Uncharacterized protein</fullName>
    </submittedName>
</protein>
<evidence type="ECO:0000313" key="2">
    <source>
        <dbReference type="Proteomes" id="UP000237000"/>
    </source>
</evidence>
<evidence type="ECO:0000313" key="1">
    <source>
        <dbReference type="EMBL" id="PON95931.1"/>
    </source>
</evidence>
<accession>A0A2P5FDQ0</accession>
<proteinExistence type="predicted"/>
<feature type="non-terminal residue" evidence="1">
    <location>
        <position position="1"/>
    </location>
</feature>
<dbReference type="AlphaFoldDB" id="A0A2P5FDQ0"/>
<comment type="caution">
    <text evidence="1">The sequence shown here is derived from an EMBL/GenBank/DDBJ whole genome shotgun (WGS) entry which is preliminary data.</text>
</comment>
<reference evidence="2" key="1">
    <citation type="submission" date="2016-06" db="EMBL/GenBank/DDBJ databases">
        <title>Parallel loss of symbiosis genes in relatives of nitrogen-fixing non-legume Parasponia.</title>
        <authorList>
            <person name="Van Velzen R."/>
            <person name="Holmer R."/>
            <person name="Bu F."/>
            <person name="Rutten L."/>
            <person name="Van Zeijl A."/>
            <person name="Liu W."/>
            <person name="Santuari L."/>
            <person name="Cao Q."/>
            <person name="Sharma T."/>
            <person name="Shen D."/>
            <person name="Roswanjaya Y."/>
            <person name="Wardhani T."/>
            <person name="Kalhor M.S."/>
            <person name="Jansen J."/>
            <person name="Van den Hoogen J."/>
            <person name="Gungor B."/>
            <person name="Hartog M."/>
            <person name="Hontelez J."/>
            <person name="Verver J."/>
            <person name="Yang W.-C."/>
            <person name="Schijlen E."/>
            <person name="Repin R."/>
            <person name="Schilthuizen M."/>
            <person name="Schranz E."/>
            <person name="Heidstra R."/>
            <person name="Miyata K."/>
            <person name="Fedorova E."/>
            <person name="Kohlen W."/>
            <person name="Bisseling T."/>
            <person name="Smit S."/>
            <person name="Geurts R."/>
        </authorList>
    </citation>
    <scope>NUCLEOTIDE SEQUENCE [LARGE SCALE GENOMIC DNA]</scope>
    <source>
        <strain evidence="2">cv. RG33-2</strain>
    </source>
</reference>
<dbReference type="InParanoid" id="A0A2P5FDQ0"/>
<dbReference type="EMBL" id="JXTC01000041">
    <property type="protein sequence ID" value="PON95931.1"/>
    <property type="molecule type" value="Genomic_DNA"/>
</dbReference>